<evidence type="ECO:0000313" key="2">
    <source>
        <dbReference type="Proteomes" id="UP001196413"/>
    </source>
</evidence>
<keyword evidence="2" id="KW-1185">Reference proteome</keyword>
<proteinExistence type="predicted"/>
<comment type="caution">
    <text evidence="1">The sequence shown here is derived from an EMBL/GenBank/DDBJ whole genome shotgun (WGS) entry which is preliminary data.</text>
</comment>
<dbReference type="Proteomes" id="UP001196413">
    <property type="component" value="Unassembled WGS sequence"/>
</dbReference>
<protein>
    <submittedName>
        <fullName evidence="1">Uncharacterized protein</fullName>
    </submittedName>
</protein>
<organism evidence="1 2">
    <name type="scientific">Parelaphostrongylus tenuis</name>
    <name type="common">Meningeal worm</name>
    <dbReference type="NCBI Taxonomy" id="148309"/>
    <lineage>
        <taxon>Eukaryota</taxon>
        <taxon>Metazoa</taxon>
        <taxon>Ecdysozoa</taxon>
        <taxon>Nematoda</taxon>
        <taxon>Chromadorea</taxon>
        <taxon>Rhabditida</taxon>
        <taxon>Rhabditina</taxon>
        <taxon>Rhabditomorpha</taxon>
        <taxon>Strongyloidea</taxon>
        <taxon>Metastrongylidae</taxon>
        <taxon>Parelaphostrongylus</taxon>
    </lineage>
</organism>
<gene>
    <name evidence="1" type="ORF">KIN20_021735</name>
</gene>
<accession>A0AAD5MUK7</accession>
<sequence>MAVRLEILHEVEEPCQHSIQKSRKGTSSRSGFLQNVRMKPWTMMDKHVGAFPDLHHTWSNQPLWIADESDATFLTQRDNTFG</sequence>
<dbReference type="AlphaFoldDB" id="A0AAD5MUK7"/>
<reference evidence="1" key="1">
    <citation type="submission" date="2021-06" db="EMBL/GenBank/DDBJ databases">
        <title>Parelaphostrongylus tenuis whole genome reference sequence.</title>
        <authorList>
            <person name="Garwood T.J."/>
            <person name="Larsen P.A."/>
            <person name="Fountain-Jones N.M."/>
            <person name="Garbe J.R."/>
            <person name="Macchietto M.G."/>
            <person name="Kania S.A."/>
            <person name="Gerhold R.W."/>
            <person name="Richards J.E."/>
            <person name="Wolf T.M."/>
        </authorList>
    </citation>
    <scope>NUCLEOTIDE SEQUENCE</scope>
    <source>
        <strain evidence="1">MNPRO001-30</strain>
        <tissue evidence="1">Meninges</tissue>
    </source>
</reference>
<name>A0AAD5MUK7_PARTN</name>
<dbReference type="EMBL" id="JAHQIW010004403">
    <property type="protein sequence ID" value="KAJ1362238.1"/>
    <property type="molecule type" value="Genomic_DNA"/>
</dbReference>
<evidence type="ECO:0000313" key="1">
    <source>
        <dbReference type="EMBL" id="KAJ1362238.1"/>
    </source>
</evidence>